<evidence type="ECO:0000256" key="1">
    <source>
        <dbReference type="SAM" id="MobiDB-lite"/>
    </source>
</evidence>
<keyword evidence="3" id="KW-1185">Reference proteome</keyword>
<dbReference type="Proteomes" id="UP000642748">
    <property type="component" value="Unassembled WGS sequence"/>
</dbReference>
<reference evidence="2" key="1">
    <citation type="submission" date="2021-01" db="EMBL/GenBank/DDBJ databases">
        <title>Whole genome shotgun sequence of Rugosimonospora africana NBRC 104875.</title>
        <authorList>
            <person name="Komaki H."/>
            <person name="Tamura T."/>
        </authorList>
    </citation>
    <scope>NUCLEOTIDE SEQUENCE</scope>
    <source>
        <strain evidence="2">NBRC 104875</strain>
    </source>
</reference>
<evidence type="ECO:0000313" key="2">
    <source>
        <dbReference type="EMBL" id="GIH12449.1"/>
    </source>
</evidence>
<name>A0A8J3QK42_9ACTN</name>
<feature type="region of interest" description="Disordered" evidence="1">
    <location>
        <begin position="82"/>
        <end position="109"/>
    </location>
</feature>
<sequence length="109" mass="11504">MSTTTCSTPFEPCGKCAGVALAAAWESNSEPVTASPEAPISWRSVRLVSMGASVRAGHKHQTGGARRRGDTRVTETLFQASSTYPAGVGSGNQRMPSVDRYTVSLSQTR</sequence>
<dbReference type="EMBL" id="BONZ01000007">
    <property type="protein sequence ID" value="GIH12449.1"/>
    <property type="molecule type" value="Genomic_DNA"/>
</dbReference>
<organism evidence="2 3">
    <name type="scientific">Rugosimonospora africana</name>
    <dbReference type="NCBI Taxonomy" id="556532"/>
    <lineage>
        <taxon>Bacteria</taxon>
        <taxon>Bacillati</taxon>
        <taxon>Actinomycetota</taxon>
        <taxon>Actinomycetes</taxon>
        <taxon>Micromonosporales</taxon>
        <taxon>Micromonosporaceae</taxon>
        <taxon>Rugosimonospora</taxon>
    </lineage>
</organism>
<protein>
    <submittedName>
        <fullName evidence="2">Uncharacterized protein</fullName>
    </submittedName>
</protein>
<comment type="caution">
    <text evidence="2">The sequence shown here is derived from an EMBL/GenBank/DDBJ whole genome shotgun (WGS) entry which is preliminary data.</text>
</comment>
<dbReference type="AlphaFoldDB" id="A0A8J3QK42"/>
<proteinExistence type="predicted"/>
<accession>A0A8J3QK42</accession>
<gene>
    <name evidence="2" type="ORF">Raf01_06210</name>
</gene>
<evidence type="ECO:0000313" key="3">
    <source>
        <dbReference type="Proteomes" id="UP000642748"/>
    </source>
</evidence>